<name>A0A2T3ZPZ6_TRIA4</name>
<proteinExistence type="predicted"/>
<keyword evidence="2" id="KW-1185">Reference proteome</keyword>
<accession>A0A2T3ZPZ6</accession>
<dbReference type="EMBL" id="KZ679256">
    <property type="protein sequence ID" value="PTB46877.1"/>
    <property type="molecule type" value="Genomic_DNA"/>
</dbReference>
<dbReference type="AlphaFoldDB" id="A0A2T3ZPZ6"/>
<organism evidence="1 2">
    <name type="scientific">Trichoderma asperellum (strain ATCC 204424 / CBS 433.97 / NBRC 101777)</name>
    <dbReference type="NCBI Taxonomy" id="1042311"/>
    <lineage>
        <taxon>Eukaryota</taxon>
        <taxon>Fungi</taxon>
        <taxon>Dikarya</taxon>
        <taxon>Ascomycota</taxon>
        <taxon>Pezizomycotina</taxon>
        <taxon>Sordariomycetes</taxon>
        <taxon>Hypocreomycetidae</taxon>
        <taxon>Hypocreales</taxon>
        <taxon>Hypocreaceae</taxon>
        <taxon>Trichoderma</taxon>
    </lineage>
</organism>
<protein>
    <submittedName>
        <fullName evidence="1">Uncharacterized protein</fullName>
    </submittedName>
</protein>
<evidence type="ECO:0000313" key="1">
    <source>
        <dbReference type="EMBL" id="PTB46877.1"/>
    </source>
</evidence>
<sequence length="126" mass="13827">MRREVPPVFLSPGMVVAVVRVREPMQFLFFPASDFVAILNTECTSAAARGSHHNHKPSHTPLPALRLFSRRSSVDAFIFPCFLGIFFFLPVSTASSEPQSLALTHAVAFGTPVRPSADADSFLLLR</sequence>
<reference evidence="1 2" key="1">
    <citation type="submission" date="2016-07" db="EMBL/GenBank/DDBJ databases">
        <title>Multiple horizontal gene transfer events from other fungi enriched the ability of initially mycotrophic Trichoderma (Ascomycota) to feed on dead plant biomass.</title>
        <authorList>
            <consortium name="DOE Joint Genome Institute"/>
            <person name="Aerts A."/>
            <person name="Atanasova L."/>
            <person name="Chenthamara K."/>
            <person name="Zhang J."/>
            <person name="Grujic M."/>
            <person name="Henrissat B."/>
            <person name="Kuo A."/>
            <person name="Salamov A."/>
            <person name="Lipzen A."/>
            <person name="Labutti K."/>
            <person name="Barry K."/>
            <person name="Miao Y."/>
            <person name="Rahimi M.J."/>
            <person name="Shen Q."/>
            <person name="Grigoriev I.V."/>
            <person name="Kubicek C.P."/>
            <person name="Druzhinina I.S."/>
        </authorList>
    </citation>
    <scope>NUCLEOTIDE SEQUENCE [LARGE SCALE GENOMIC DNA]</scope>
    <source>
        <strain evidence="1 2">CBS 433.97</strain>
    </source>
</reference>
<evidence type="ECO:0000313" key="2">
    <source>
        <dbReference type="Proteomes" id="UP000240493"/>
    </source>
</evidence>
<dbReference type="Proteomes" id="UP000240493">
    <property type="component" value="Unassembled WGS sequence"/>
</dbReference>
<gene>
    <name evidence="1" type="ORF">M441DRAFT_226314</name>
</gene>